<dbReference type="EMBL" id="LUUB01000090">
    <property type="protein sequence ID" value="OAF03627.1"/>
    <property type="molecule type" value="Genomic_DNA"/>
</dbReference>
<dbReference type="Proteomes" id="UP000076959">
    <property type="component" value="Unassembled WGS sequence"/>
</dbReference>
<proteinExistence type="predicted"/>
<organism evidence="1 2">
    <name type="scientific">Bradyrhizobium centrolobii</name>
    <dbReference type="NCBI Taxonomy" id="1505087"/>
    <lineage>
        <taxon>Bacteria</taxon>
        <taxon>Pseudomonadati</taxon>
        <taxon>Pseudomonadota</taxon>
        <taxon>Alphaproteobacteria</taxon>
        <taxon>Hyphomicrobiales</taxon>
        <taxon>Nitrobacteraceae</taxon>
        <taxon>Bradyrhizobium</taxon>
    </lineage>
</organism>
<gene>
    <name evidence="1" type="ORF">AYJ54_03705</name>
</gene>
<accession>A0A176YD51</accession>
<reference evidence="1 2" key="1">
    <citation type="submission" date="2016-03" db="EMBL/GenBank/DDBJ databases">
        <title>Draft Genome Sequence of the Strain BR 10245 (Bradyrhizobium sp.) isolated from nodules of Centrolobium paraense.</title>
        <authorList>
            <person name="Simoes-Araujo J.L.Sr."/>
            <person name="Barauna A.C."/>
            <person name="Silva K."/>
            <person name="Zilli J.E."/>
        </authorList>
    </citation>
    <scope>NUCLEOTIDE SEQUENCE [LARGE SCALE GENOMIC DNA]</scope>
    <source>
        <strain evidence="1 2">BR 10245</strain>
    </source>
</reference>
<protein>
    <recommendedName>
        <fullName evidence="3">Invasion associated locus B family protein</fullName>
    </recommendedName>
</protein>
<dbReference type="AlphaFoldDB" id="A0A176YD51"/>
<sequence>MGFCLAPYQEEKMRLPVALSIALIPVTSVIAREQDQTVSVGPWTIATSFKAGKFDRCTMSRSANDLDIAFARSNDGLLLLLDSSKWKLERGKTYDVTLVAGPQLVQAKALAEAKSVTIALSDRPLGERVRTANILEVRGEGATLKVPLDGSTAALERLESCFAKNSRAGVESNPFVAPSRKP</sequence>
<comment type="caution">
    <text evidence="1">The sequence shown here is derived from an EMBL/GenBank/DDBJ whole genome shotgun (WGS) entry which is preliminary data.</text>
</comment>
<evidence type="ECO:0000313" key="1">
    <source>
        <dbReference type="EMBL" id="OAF03627.1"/>
    </source>
</evidence>
<name>A0A176YD51_9BRAD</name>
<evidence type="ECO:0000313" key="2">
    <source>
        <dbReference type="Proteomes" id="UP000076959"/>
    </source>
</evidence>
<keyword evidence="2" id="KW-1185">Reference proteome</keyword>
<evidence type="ECO:0008006" key="3">
    <source>
        <dbReference type="Google" id="ProtNLM"/>
    </source>
</evidence>